<evidence type="ECO:0000313" key="3">
    <source>
        <dbReference type="Proteomes" id="UP000664628"/>
    </source>
</evidence>
<comment type="caution">
    <text evidence="2">The sequence shown here is derived from an EMBL/GenBank/DDBJ whole genome shotgun (WGS) entry which is preliminary data.</text>
</comment>
<reference evidence="2 3" key="1">
    <citation type="submission" date="2021-03" db="EMBL/GenBank/DDBJ databases">
        <title>Fibrella sp. HMF5405 genome sequencing and assembly.</title>
        <authorList>
            <person name="Kang H."/>
            <person name="Kim H."/>
            <person name="Bae S."/>
            <person name="Joh K."/>
        </authorList>
    </citation>
    <scope>NUCLEOTIDE SEQUENCE [LARGE SCALE GENOMIC DNA]</scope>
    <source>
        <strain evidence="2 3">HMF5405</strain>
    </source>
</reference>
<dbReference type="InterPro" id="IPR025738">
    <property type="entry name" value="BatD"/>
</dbReference>
<dbReference type="PANTHER" id="PTHR40940:SF2">
    <property type="entry name" value="BATD"/>
    <property type="match status" value="1"/>
</dbReference>
<dbReference type="Proteomes" id="UP000664628">
    <property type="component" value="Unassembled WGS sequence"/>
</dbReference>
<keyword evidence="3" id="KW-1185">Reference proteome</keyword>
<dbReference type="RefSeq" id="WP_207329827.1">
    <property type="nucleotide sequence ID" value="NZ_JAFMYW010000004.1"/>
</dbReference>
<evidence type="ECO:0000256" key="1">
    <source>
        <dbReference type="SAM" id="Phobius"/>
    </source>
</evidence>
<keyword evidence="1" id="KW-1133">Transmembrane helix</keyword>
<evidence type="ECO:0000313" key="2">
    <source>
        <dbReference type="EMBL" id="MBO0949868.1"/>
    </source>
</evidence>
<protein>
    <submittedName>
        <fullName evidence="2">BatD family protein</fullName>
    </submittedName>
</protein>
<keyword evidence="1" id="KW-0472">Membrane</keyword>
<organism evidence="2 3">
    <name type="scientific">Fibrella forsythiae</name>
    <dbReference type="NCBI Taxonomy" id="2817061"/>
    <lineage>
        <taxon>Bacteria</taxon>
        <taxon>Pseudomonadati</taxon>
        <taxon>Bacteroidota</taxon>
        <taxon>Cytophagia</taxon>
        <taxon>Cytophagales</taxon>
        <taxon>Spirosomataceae</taxon>
        <taxon>Fibrella</taxon>
    </lineage>
</organism>
<proteinExistence type="predicted"/>
<dbReference type="Pfam" id="PF13584">
    <property type="entry name" value="BatD"/>
    <property type="match status" value="1"/>
</dbReference>
<dbReference type="PANTHER" id="PTHR40940">
    <property type="entry name" value="PROTEIN BATD-RELATED"/>
    <property type="match status" value="1"/>
</dbReference>
<keyword evidence="1" id="KW-0812">Transmembrane</keyword>
<sequence length="499" mass="54927">MRLVVFIVFLVLYFYENGRVIAQPADNPLVIDYSATDFLIERPFTISLLIRNSDSRPTITFPDIPGLVKQGTSYSTTRSEAGGSEVTNQLVVQTYLATRTGAIRIAPFTISVNNQSVRAPGLTLTVRAVVSPAEAAAAAALVKLKNDKQAAFLQTSVSQPGVYTGEGLRIRVSFFVAENYPYELKFDQLEQQVAAIVRKIRPVNAWEESDNITELTPRPTVRNGRKYIEYRIYQATFFLLATRTGIARQINLPAVPLTVIRKLAPATTPVTPASASNPAYRPTSTSQVAEMVTFVSQPVVVQVRPLPRLPGVTIPGQMAVGTFRMSTEVDHNRVSVGQSVRYDIRIEGRGNIASIQAPQAQASSPEVDIFPPQVQEQIGRTDDQVSGFKSFRYFLIPKQKGTLALAERFFWVYFDPQLGRYDTLRPQTVLNVGEASDGPTVGIVPSDTLDGLGRPSIYAGLELTDSTEKSINWPVLIRATANVVIILMILGTLFVFARK</sequence>
<accession>A0ABS3JIN6</accession>
<name>A0ABS3JIN6_9BACT</name>
<feature type="transmembrane region" description="Helical" evidence="1">
    <location>
        <begin position="475"/>
        <end position="497"/>
    </location>
</feature>
<dbReference type="EMBL" id="JAFMYW010000004">
    <property type="protein sequence ID" value="MBO0949868.1"/>
    <property type="molecule type" value="Genomic_DNA"/>
</dbReference>
<gene>
    <name evidence="2" type="ORF">J2I46_14830</name>
</gene>